<feature type="transmembrane region" description="Helical" evidence="7">
    <location>
        <begin position="867"/>
        <end position="890"/>
    </location>
</feature>
<comment type="subcellular location">
    <subcellularLocation>
        <location evidence="1">Membrane</location>
    </subcellularLocation>
</comment>
<keyword evidence="2 7" id="KW-0812">Transmembrane</keyword>
<dbReference type="PROSITE" id="PS50262">
    <property type="entry name" value="G_PROTEIN_RECEP_F1_2"/>
    <property type="match status" value="1"/>
</dbReference>
<keyword evidence="3 7" id="KW-1133">Transmembrane helix</keyword>
<organism evidence="10 11">
    <name type="scientific">Rotaria socialis</name>
    <dbReference type="NCBI Taxonomy" id="392032"/>
    <lineage>
        <taxon>Eukaryota</taxon>
        <taxon>Metazoa</taxon>
        <taxon>Spiralia</taxon>
        <taxon>Gnathifera</taxon>
        <taxon>Rotifera</taxon>
        <taxon>Eurotatoria</taxon>
        <taxon>Bdelloidea</taxon>
        <taxon>Philodinida</taxon>
        <taxon>Philodinidae</taxon>
        <taxon>Rotaria</taxon>
    </lineage>
</organism>
<comment type="caution">
    <text evidence="10">The sequence shown here is derived from an EMBL/GenBank/DDBJ whole genome shotgun (WGS) entry which is preliminary data.</text>
</comment>
<dbReference type="SMART" id="SM00181">
    <property type="entry name" value="EGF"/>
    <property type="match status" value="2"/>
</dbReference>
<dbReference type="AlphaFoldDB" id="A0A818V0U9"/>
<feature type="domain" description="G-protein coupled receptors family 1 profile" evidence="9">
    <location>
        <begin position="846"/>
        <end position="1103"/>
    </location>
</feature>
<dbReference type="EMBL" id="CAJNYT010005024">
    <property type="protein sequence ID" value="CAF3708286.1"/>
    <property type="molecule type" value="Genomic_DNA"/>
</dbReference>
<reference evidence="10" key="1">
    <citation type="submission" date="2021-02" db="EMBL/GenBank/DDBJ databases">
        <authorList>
            <person name="Nowell W R."/>
        </authorList>
    </citation>
    <scope>NUCLEOTIDE SEQUENCE</scope>
</reference>
<dbReference type="SMART" id="SM00192">
    <property type="entry name" value="LDLa"/>
    <property type="match status" value="4"/>
</dbReference>
<evidence type="ECO:0000259" key="9">
    <source>
        <dbReference type="PROSITE" id="PS50262"/>
    </source>
</evidence>
<feature type="transmembrane region" description="Helical" evidence="7">
    <location>
        <begin position="1084"/>
        <end position="1105"/>
    </location>
</feature>
<evidence type="ECO:0000256" key="1">
    <source>
        <dbReference type="ARBA" id="ARBA00004370"/>
    </source>
</evidence>
<evidence type="ECO:0000256" key="3">
    <source>
        <dbReference type="ARBA" id="ARBA00022989"/>
    </source>
</evidence>
<sequence>MYNTGNHHDRFCLSYFQYNKEGANRHIIANLHLKISYCLRISKDYDSLDLTNIYHALFTFLELKSKNINLNSNPLVDDKLLSYNCISPWLGPFCRFTFDYNIDETFNDIIRWIFVSKGIIYQDIKVACYQSQHLKCDTLISCLDWRDICDRKHDRFDGSDEKHGWKLEINHCAEDEYRCHNGQYIPVEFLQDSAIQYECLNKTDESFIPGYQKECHGQFNFQCEEHMCRPGIVQFSCGDGQCTNGIIRRDNGRSSLLLPDLCSNVTACSMITMEKCQASHEFRYAPVLYGHVRSMYKSHSIETDPFPLHEYICYDQKLCSEYLPNNVSIGSMFCLYSNDLGLDNTRSYENLEEIVNAVREKFRARLVIVDENNYCNCSTVYQCQNSKKCISKSRLLDDLVACPIGDDEPWNQSCSLSDRNHRFKCYDEDHDKCFALLVYQDPKKNCKYVEDERGEFGTTPSEININMLFQNICDGKQDFPSILIDGHYETDETDCQVWPLNCPPSTCPSLEHSCVFPNDTSKISCLPITRVGDNISDCLGTTDERVIRPKNVSKNYSVQIYAYNQMTLNYRASWIFSIKFPFLPVYHPAAVLKVPFDNVQPIQTCRSPYIHGQCFNYINNPNSTLCRCHAGCDSICLCRLGRFGARCYLRHTLCDSNPCLNNRQCLPWDPSLGTGSQKNAICICPPGYMGAHFPSNRCPSINEIFNETFATQHILKRIKRYHIPCEQSFNLMCFHDNYYICLCNLDYQSNCFPFDHNMTYTCTGYNFCKNGGFCFVDNRNCPTSSFCVCRQCYFGSRCQFSTEGSTLSLDIILGYQIKTKTSLYYQPKILKLAIVLTTIMYVFGIVNAFLCFQTFRRKQTQNVGCGLYLLATSIASFATMLIFKIKFWFLLASKIGWIGHRSFLNTQCTFFEFSLRLFLNAGEWLTASVGIERAVNVRQEIHFNKTKSIQIAKWIILFVFIGNISTLIYDPMYRRLIDDEEEQRTWCVTNYSPSVGIFDVVINIFHFCILFAMNCISALVIIYNTAYIRAKSQEKISFKQNLYKQIAVNKHLLISPFILIILALPRLNISFLFGCMKSTHDSWFYLMGPFISFIPSTITFVVFVLPSDLYKKEFK</sequence>
<evidence type="ECO:0000256" key="4">
    <source>
        <dbReference type="ARBA" id="ARBA00023136"/>
    </source>
</evidence>
<keyword evidence="6" id="KW-0245">EGF-like domain</keyword>
<feature type="transmembrane region" description="Helical" evidence="7">
    <location>
        <begin position="910"/>
        <end position="931"/>
    </location>
</feature>
<evidence type="ECO:0000256" key="6">
    <source>
        <dbReference type="PROSITE-ProRule" id="PRU00076"/>
    </source>
</evidence>
<accession>A0A818V0U9</accession>
<feature type="transmembrane region" description="Helical" evidence="7">
    <location>
        <begin position="832"/>
        <end position="855"/>
    </location>
</feature>
<name>A0A818V0U9_9BILA</name>
<dbReference type="Gene3D" id="2.10.25.10">
    <property type="entry name" value="Laminin"/>
    <property type="match status" value="1"/>
</dbReference>
<evidence type="ECO:0000259" key="8">
    <source>
        <dbReference type="PROSITE" id="PS50026"/>
    </source>
</evidence>
<dbReference type="InterPro" id="IPR017452">
    <property type="entry name" value="GPCR_Rhodpsn_7TM"/>
</dbReference>
<evidence type="ECO:0000256" key="7">
    <source>
        <dbReference type="SAM" id="Phobius"/>
    </source>
</evidence>
<dbReference type="SUPFAM" id="SSF81321">
    <property type="entry name" value="Family A G protein-coupled receptor-like"/>
    <property type="match status" value="1"/>
</dbReference>
<feature type="transmembrane region" description="Helical" evidence="7">
    <location>
        <begin position="951"/>
        <end position="969"/>
    </location>
</feature>
<protein>
    <submittedName>
        <fullName evidence="10">Uncharacterized protein</fullName>
    </submittedName>
</protein>
<evidence type="ECO:0000256" key="5">
    <source>
        <dbReference type="ARBA" id="ARBA00023157"/>
    </source>
</evidence>
<dbReference type="PROSITE" id="PS50026">
    <property type="entry name" value="EGF_3"/>
    <property type="match status" value="1"/>
</dbReference>
<keyword evidence="4 7" id="KW-0472">Membrane</keyword>
<dbReference type="InterPro" id="IPR000742">
    <property type="entry name" value="EGF"/>
</dbReference>
<evidence type="ECO:0000313" key="10">
    <source>
        <dbReference type="EMBL" id="CAF3708286.1"/>
    </source>
</evidence>
<evidence type="ECO:0000256" key="2">
    <source>
        <dbReference type="ARBA" id="ARBA00022692"/>
    </source>
</evidence>
<proteinExistence type="predicted"/>
<feature type="transmembrane region" description="Helical" evidence="7">
    <location>
        <begin position="1047"/>
        <end position="1064"/>
    </location>
</feature>
<feature type="domain" description="EGF-like" evidence="8">
    <location>
        <begin position="650"/>
        <end position="694"/>
    </location>
</feature>
<feature type="transmembrane region" description="Helical" evidence="7">
    <location>
        <begin position="1004"/>
        <end position="1026"/>
    </location>
</feature>
<dbReference type="Gene3D" id="1.20.1070.10">
    <property type="entry name" value="Rhodopsin 7-helix transmembrane proteins"/>
    <property type="match status" value="1"/>
</dbReference>
<gene>
    <name evidence="10" type="ORF">GRG538_LOCUS28823</name>
</gene>
<dbReference type="PROSITE" id="PS00022">
    <property type="entry name" value="EGF_1"/>
    <property type="match status" value="1"/>
</dbReference>
<keyword evidence="5" id="KW-1015">Disulfide bond</keyword>
<comment type="caution">
    <text evidence="6">Lacks conserved residue(s) required for the propagation of feature annotation.</text>
</comment>
<dbReference type="Proteomes" id="UP000663872">
    <property type="component" value="Unassembled WGS sequence"/>
</dbReference>
<evidence type="ECO:0000313" key="11">
    <source>
        <dbReference type="Proteomes" id="UP000663872"/>
    </source>
</evidence>
<dbReference type="InterPro" id="IPR002172">
    <property type="entry name" value="LDrepeatLR_classA_rpt"/>
</dbReference>
<dbReference type="GO" id="GO:0016020">
    <property type="term" value="C:membrane"/>
    <property type="evidence" value="ECO:0007669"/>
    <property type="project" value="UniProtKB-SubCell"/>
</dbReference>